<feature type="compositionally biased region" description="Low complexity" evidence="1">
    <location>
        <begin position="167"/>
        <end position="185"/>
    </location>
</feature>
<dbReference type="Proteomes" id="UP000001744">
    <property type="component" value="Unassembled WGS sequence"/>
</dbReference>
<accession>B6K021</accession>
<feature type="region of interest" description="Disordered" evidence="1">
    <location>
        <begin position="102"/>
        <end position="126"/>
    </location>
</feature>
<dbReference type="AlphaFoldDB" id="B6K021"/>
<organism evidence="2 4">
    <name type="scientific">Schizosaccharomyces japonicus (strain yFS275 / FY16936)</name>
    <name type="common">Fission yeast</name>
    <dbReference type="NCBI Taxonomy" id="402676"/>
    <lineage>
        <taxon>Eukaryota</taxon>
        <taxon>Fungi</taxon>
        <taxon>Dikarya</taxon>
        <taxon>Ascomycota</taxon>
        <taxon>Taphrinomycotina</taxon>
        <taxon>Schizosaccharomycetes</taxon>
        <taxon>Schizosaccharomycetales</taxon>
        <taxon>Schizosaccharomycetaceae</taxon>
        <taxon>Schizosaccharomyces</taxon>
    </lineage>
</organism>
<evidence type="ECO:0000313" key="4">
    <source>
        <dbReference type="Proteomes" id="UP000001744"/>
    </source>
</evidence>
<name>B6K021_SCHJY</name>
<feature type="region of interest" description="Disordered" evidence="1">
    <location>
        <begin position="167"/>
        <end position="239"/>
    </location>
</feature>
<evidence type="ECO:0000256" key="1">
    <source>
        <dbReference type="SAM" id="MobiDB-lite"/>
    </source>
</evidence>
<evidence type="ECO:0000313" key="3">
    <source>
        <dbReference type="JaponicusDB" id="SJAG_01210"/>
    </source>
</evidence>
<dbReference type="STRING" id="402676.B6K021"/>
<dbReference type="EMBL" id="KE651168">
    <property type="protein sequence ID" value="EEB06171.2"/>
    <property type="molecule type" value="Genomic_DNA"/>
</dbReference>
<dbReference type="GeneID" id="7048360"/>
<proteinExistence type="predicted"/>
<evidence type="ECO:0000313" key="2">
    <source>
        <dbReference type="EMBL" id="EEB06171.2"/>
    </source>
</evidence>
<reference evidence="2 4" key="1">
    <citation type="journal article" date="2011" name="Science">
        <title>Comparative functional genomics of the fission yeasts.</title>
        <authorList>
            <person name="Rhind N."/>
            <person name="Chen Z."/>
            <person name="Yassour M."/>
            <person name="Thompson D.A."/>
            <person name="Haas B.J."/>
            <person name="Habib N."/>
            <person name="Wapinski I."/>
            <person name="Roy S."/>
            <person name="Lin M.F."/>
            <person name="Heiman D.I."/>
            <person name="Young S.K."/>
            <person name="Furuya K."/>
            <person name="Guo Y."/>
            <person name="Pidoux A."/>
            <person name="Chen H.M."/>
            <person name="Robbertse B."/>
            <person name="Goldberg J.M."/>
            <person name="Aoki K."/>
            <person name="Bayne E.H."/>
            <person name="Berlin A.M."/>
            <person name="Desjardins C.A."/>
            <person name="Dobbs E."/>
            <person name="Dukaj L."/>
            <person name="Fan L."/>
            <person name="FitzGerald M.G."/>
            <person name="French C."/>
            <person name="Gujja S."/>
            <person name="Hansen K."/>
            <person name="Keifenheim D."/>
            <person name="Levin J.Z."/>
            <person name="Mosher R.A."/>
            <person name="Mueller C.A."/>
            <person name="Pfiffner J."/>
            <person name="Priest M."/>
            <person name="Russ C."/>
            <person name="Smialowska A."/>
            <person name="Swoboda P."/>
            <person name="Sykes S.M."/>
            <person name="Vaughn M."/>
            <person name="Vengrova S."/>
            <person name="Yoder R."/>
            <person name="Zeng Q."/>
            <person name="Allshire R."/>
            <person name="Baulcombe D."/>
            <person name="Birren B.W."/>
            <person name="Brown W."/>
            <person name="Ekwall K."/>
            <person name="Kellis M."/>
            <person name="Leatherwood J."/>
            <person name="Levin H."/>
            <person name="Margalit H."/>
            <person name="Martienssen R."/>
            <person name="Nieduszynski C.A."/>
            <person name="Spatafora J.W."/>
            <person name="Friedman N."/>
            <person name="Dalgaard J.Z."/>
            <person name="Baumann P."/>
            <person name="Niki H."/>
            <person name="Regev A."/>
            <person name="Nusbaum C."/>
        </authorList>
    </citation>
    <scope>NUCLEOTIDE SEQUENCE [LARGE SCALE GENOMIC DNA]</scope>
    <source>
        <strain evidence="4">yFS275 / FY16936</strain>
    </source>
</reference>
<feature type="compositionally biased region" description="Low complexity" evidence="1">
    <location>
        <begin position="300"/>
        <end position="309"/>
    </location>
</feature>
<sequence length="318" mass="34959">MEPQTPPAPNRCVAASSPSSPLYGRLDLLPVLQESSHRPEDTFARKKKGHAAQIFPLTPAKTPKKRLFSERSVFNDANGFCKRRTEPPSASLSTLSEPLLKEDAANNPFLDSRPATAPRTKRRCSPEPCLPDEIVYVFRGKKVKKSVPRDMNLRSMKPRLLFRSRTLPSLSPENNPHPSNNPIHSFANERSPTNVPPSTPSRHRVPGSATSPSHIYRSALNHSPPQQKQQLRPPRPPSFLPSVDCSLVGVLQPESWENACGSLSTNNSSTNLFSSSYGGNENADTSSSPVHSHTHIGGHSNNSPPSSSSRNFRNHLPR</sequence>
<protein>
    <submittedName>
        <fullName evidence="2">CDK inhibitor Rum1</fullName>
    </submittedName>
</protein>
<gene>
    <name evidence="3" type="primary">rum1</name>
    <name evidence="2" type="ORF">SJAG_01210</name>
</gene>
<feature type="compositionally biased region" description="Polar residues" evidence="1">
    <location>
        <begin position="277"/>
        <end position="291"/>
    </location>
</feature>
<keyword evidence="4" id="KW-1185">Reference proteome</keyword>
<dbReference type="JaponicusDB" id="SJAG_01210">
    <property type="gene designation" value="rum1"/>
</dbReference>
<feature type="region of interest" description="Disordered" evidence="1">
    <location>
        <begin position="274"/>
        <end position="318"/>
    </location>
</feature>
<dbReference type="VEuPathDB" id="FungiDB:SJAG_01210"/>
<dbReference type="RefSeq" id="XP_002172464.2">
    <property type="nucleotide sequence ID" value="XM_002172428.2"/>
</dbReference>
<dbReference type="HOGENOM" id="CLU_874816_0_0_1"/>